<feature type="chain" id="PRO_5012075286" description="Protein-arginine deiminase C-terminal domain-containing protein" evidence="1">
    <location>
        <begin position="22"/>
        <end position="563"/>
    </location>
</feature>
<organism evidence="3 4">
    <name type="scientific">Paludisphaera borealis</name>
    <dbReference type="NCBI Taxonomy" id="1387353"/>
    <lineage>
        <taxon>Bacteria</taxon>
        <taxon>Pseudomonadati</taxon>
        <taxon>Planctomycetota</taxon>
        <taxon>Planctomycetia</taxon>
        <taxon>Isosphaerales</taxon>
        <taxon>Isosphaeraceae</taxon>
        <taxon>Paludisphaera</taxon>
    </lineage>
</organism>
<dbReference type="SUPFAM" id="SSF55909">
    <property type="entry name" value="Pentein"/>
    <property type="match status" value="1"/>
</dbReference>
<keyword evidence="1" id="KW-0732">Signal</keyword>
<gene>
    <name evidence="3" type="ORF">BSF38_03120</name>
</gene>
<evidence type="ECO:0000313" key="4">
    <source>
        <dbReference type="Proteomes" id="UP000186309"/>
    </source>
</evidence>
<dbReference type="Gene3D" id="3.75.10.10">
    <property type="entry name" value="L-arginine/glycine Amidinotransferase, Chain A"/>
    <property type="match status" value="1"/>
</dbReference>
<dbReference type="PANTHER" id="PTHR10837">
    <property type="entry name" value="PEPTIDYLARGININE DEIMINASE"/>
    <property type="match status" value="1"/>
</dbReference>
<feature type="domain" description="Protein-arginine deiminase C-terminal" evidence="2">
    <location>
        <begin position="184"/>
        <end position="552"/>
    </location>
</feature>
<dbReference type="RefSeq" id="WP_083712969.1">
    <property type="nucleotide sequence ID" value="NZ_CP019082.1"/>
</dbReference>
<dbReference type="KEGG" id="pbor:BSF38_03120"/>
<evidence type="ECO:0000259" key="2">
    <source>
        <dbReference type="Pfam" id="PF03068"/>
    </source>
</evidence>
<protein>
    <recommendedName>
        <fullName evidence="2">Protein-arginine deiminase C-terminal domain-containing protein</fullName>
    </recommendedName>
</protein>
<accession>A0A1U7CRS8</accession>
<dbReference type="PANTHER" id="PTHR10837:SF8">
    <property type="entry name" value="PROTEIN-ARGININE DEIMINASE"/>
    <property type="match status" value="1"/>
</dbReference>
<keyword evidence="4" id="KW-1185">Reference proteome</keyword>
<dbReference type="STRING" id="1387353.BSF38_03120"/>
<dbReference type="GO" id="GO:0005509">
    <property type="term" value="F:calcium ion binding"/>
    <property type="evidence" value="ECO:0007669"/>
    <property type="project" value="InterPro"/>
</dbReference>
<dbReference type="OrthoDB" id="249764at2"/>
<dbReference type="EMBL" id="CP019082">
    <property type="protein sequence ID" value="APW61599.1"/>
    <property type="molecule type" value="Genomic_DNA"/>
</dbReference>
<feature type="signal peptide" evidence="1">
    <location>
        <begin position="1"/>
        <end position="21"/>
    </location>
</feature>
<dbReference type="Pfam" id="PF03068">
    <property type="entry name" value="PAD"/>
    <property type="match status" value="1"/>
</dbReference>
<dbReference type="GO" id="GO:0004668">
    <property type="term" value="F:protein-arginine deiminase activity"/>
    <property type="evidence" value="ECO:0007669"/>
    <property type="project" value="InterPro"/>
</dbReference>
<sequence length="563" mass="61801">MRRLSRWLLLIAGCCWGTASAGSEPSTNIRVYADLLHEGSLVGPVATDKPVERGFCITVPIPTSVADLDEIQAEDPRFEGLGERLARVRVETPPGAGVLRIACKDIGENRIRLYRRDAHGWLRIKLGPDHVFSLPADGDRVIEIAVAVVYPKSDRPLGRQPWASSFTLEIGLQGAGSTVVRIPCRVAPFLIPSPLDPVADVLIVDHKATEATVEAMKVQAATVGFRLVPYQGRRESDMWMQDTIQPGLFAYPTPESPRMMNAALIGGRRHWRHGSNELDARVRETLQKCGFLTVQPGVSGKSTAWTDRYGNLEATPPHVDGRRRRFPYGRILTGRQGGMAMHPDVLKFLEAQGLQWPPIVIDTSWLMIGHVDEVVQFVPAKNEAGFRVLLPSPRAARKVLDAAVGRGLGDVAVFAGTRDATTVGELRRSVAASDENRRVDANIEAVEKHLALELNLDQADFVHLPVLFDHGVAVIPNGVNGLVANGHFLVPDPHGPMHEGKDLFAEAIVSALDACDVKVAFIDVWDAYHIRAGELHCGTNAIRRLRDPAWWKHVEAEQSNDSE</sequence>
<dbReference type="InterPro" id="IPR004303">
    <property type="entry name" value="PAD"/>
</dbReference>
<evidence type="ECO:0000313" key="3">
    <source>
        <dbReference type="EMBL" id="APW61599.1"/>
    </source>
</evidence>
<dbReference type="Proteomes" id="UP000186309">
    <property type="component" value="Chromosome"/>
</dbReference>
<reference evidence="4" key="1">
    <citation type="submission" date="2016-12" db="EMBL/GenBank/DDBJ databases">
        <title>Comparative genomics of four Isosphaeraceae planctomycetes: a common pool of plasmids and glycoside hydrolase genes.</title>
        <authorList>
            <person name="Ivanova A."/>
        </authorList>
    </citation>
    <scope>NUCLEOTIDE SEQUENCE [LARGE SCALE GENOMIC DNA]</scope>
    <source>
        <strain evidence="4">PX4</strain>
    </source>
</reference>
<evidence type="ECO:0000256" key="1">
    <source>
        <dbReference type="SAM" id="SignalP"/>
    </source>
</evidence>
<name>A0A1U7CRS8_9BACT</name>
<dbReference type="AlphaFoldDB" id="A0A1U7CRS8"/>
<dbReference type="InterPro" id="IPR013530">
    <property type="entry name" value="PAD_C"/>
</dbReference>
<proteinExistence type="predicted"/>
<dbReference type="GO" id="GO:0005737">
    <property type="term" value="C:cytoplasm"/>
    <property type="evidence" value="ECO:0007669"/>
    <property type="project" value="InterPro"/>
</dbReference>